<dbReference type="Proteomes" id="UP001216907">
    <property type="component" value="Unassembled WGS sequence"/>
</dbReference>
<dbReference type="RefSeq" id="WP_277863379.1">
    <property type="nucleotide sequence ID" value="NZ_JARRAG010000002.1"/>
</dbReference>
<comment type="caution">
    <text evidence="2">The sequence shown here is derived from an EMBL/GenBank/DDBJ whole genome shotgun (WGS) entry which is preliminary data.</text>
</comment>
<proteinExistence type="predicted"/>
<evidence type="ECO:0000256" key="1">
    <source>
        <dbReference type="SAM" id="MobiDB-lite"/>
    </source>
</evidence>
<feature type="region of interest" description="Disordered" evidence="1">
    <location>
        <begin position="102"/>
        <end position="124"/>
    </location>
</feature>
<dbReference type="EMBL" id="JARRAG010000002">
    <property type="protein sequence ID" value="MDG3007090.1"/>
    <property type="molecule type" value="Genomic_DNA"/>
</dbReference>
<gene>
    <name evidence="2" type="ORF">PZE19_25275</name>
</gene>
<evidence type="ECO:0000313" key="3">
    <source>
        <dbReference type="Proteomes" id="UP001216907"/>
    </source>
</evidence>
<reference evidence="2 3" key="1">
    <citation type="submission" date="2023-03" db="EMBL/GenBank/DDBJ databases">
        <title>Paludisphaera mucosa sp. nov. a novel planctomycete from northern fen.</title>
        <authorList>
            <person name="Ivanova A."/>
        </authorList>
    </citation>
    <scope>NUCLEOTIDE SEQUENCE [LARGE SCALE GENOMIC DNA]</scope>
    <source>
        <strain evidence="2 3">Pla2</strain>
    </source>
</reference>
<protein>
    <submittedName>
        <fullName evidence="2">Uncharacterized protein</fullName>
    </submittedName>
</protein>
<keyword evidence="3" id="KW-1185">Reference proteome</keyword>
<organism evidence="2 3">
    <name type="scientific">Paludisphaera mucosa</name>
    <dbReference type="NCBI Taxonomy" id="3030827"/>
    <lineage>
        <taxon>Bacteria</taxon>
        <taxon>Pseudomonadati</taxon>
        <taxon>Planctomycetota</taxon>
        <taxon>Planctomycetia</taxon>
        <taxon>Isosphaerales</taxon>
        <taxon>Isosphaeraceae</taxon>
        <taxon>Paludisphaera</taxon>
    </lineage>
</organism>
<accession>A0ABT6FI68</accession>
<sequence>MGEGGREPTSDSRSVVGVEVVDARCSDDFGDLAAFVAGCPTPPTWDAVRSLLEARAARDVWFSYRLRWRLDDGQPAEVTYVRQPYHSNPHFQEFLQLVRSDVGRGPADDASPLPPPGLELQPPLLDVVREHLAKDQTRPE</sequence>
<name>A0ABT6FI68_9BACT</name>
<evidence type="ECO:0000313" key="2">
    <source>
        <dbReference type="EMBL" id="MDG3007090.1"/>
    </source>
</evidence>